<dbReference type="Proteomes" id="UP000663844">
    <property type="component" value="Unassembled WGS sequence"/>
</dbReference>
<protein>
    <submittedName>
        <fullName evidence="1">Uncharacterized protein</fullName>
    </submittedName>
</protein>
<proteinExistence type="predicted"/>
<gene>
    <name evidence="1" type="ORF">OXD698_LOCUS49937</name>
</gene>
<feature type="non-terminal residue" evidence="1">
    <location>
        <position position="1"/>
    </location>
</feature>
<sequence length="26" mass="3194">RFRRQLIYVLFGMHRRQTLPANHVSP</sequence>
<comment type="caution">
    <text evidence="1">The sequence shown here is derived from an EMBL/GenBank/DDBJ whole genome shotgun (WGS) entry which is preliminary data.</text>
</comment>
<dbReference type="EMBL" id="CAJOAZ010023151">
    <property type="protein sequence ID" value="CAF4372839.1"/>
    <property type="molecule type" value="Genomic_DNA"/>
</dbReference>
<accession>A0A820MJC4</accession>
<reference evidence="1" key="1">
    <citation type="submission" date="2021-02" db="EMBL/GenBank/DDBJ databases">
        <authorList>
            <person name="Nowell W R."/>
        </authorList>
    </citation>
    <scope>NUCLEOTIDE SEQUENCE</scope>
</reference>
<organism evidence="1 2">
    <name type="scientific">Adineta steineri</name>
    <dbReference type="NCBI Taxonomy" id="433720"/>
    <lineage>
        <taxon>Eukaryota</taxon>
        <taxon>Metazoa</taxon>
        <taxon>Spiralia</taxon>
        <taxon>Gnathifera</taxon>
        <taxon>Rotifera</taxon>
        <taxon>Eurotatoria</taxon>
        <taxon>Bdelloidea</taxon>
        <taxon>Adinetida</taxon>
        <taxon>Adinetidae</taxon>
        <taxon>Adineta</taxon>
    </lineage>
</organism>
<evidence type="ECO:0000313" key="2">
    <source>
        <dbReference type="Proteomes" id="UP000663844"/>
    </source>
</evidence>
<evidence type="ECO:0000313" key="1">
    <source>
        <dbReference type="EMBL" id="CAF4372839.1"/>
    </source>
</evidence>
<dbReference type="AlphaFoldDB" id="A0A820MJC4"/>
<name>A0A820MJC4_9BILA</name>